<proteinExistence type="predicted"/>
<evidence type="ECO:0000313" key="4">
    <source>
        <dbReference type="Proteomes" id="UP000051682"/>
    </source>
</evidence>
<comment type="caution">
    <text evidence="3">The sequence shown here is derived from an EMBL/GenBank/DDBJ whole genome shotgun (WGS) entry which is preliminary data.</text>
</comment>
<feature type="domain" description="CAAX prenyl protease 2/Lysostaphin resistance protein A-like" evidence="2">
    <location>
        <begin position="114"/>
        <end position="204"/>
    </location>
</feature>
<feature type="transmembrane region" description="Helical" evidence="1">
    <location>
        <begin position="111"/>
        <end position="132"/>
    </location>
</feature>
<keyword evidence="1" id="KW-1133">Transmembrane helix</keyword>
<evidence type="ECO:0000256" key="1">
    <source>
        <dbReference type="SAM" id="Phobius"/>
    </source>
</evidence>
<dbReference type="Pfam" id="PF02517">
    <property type="entry name" value="Rce1-like"/>
    <property type="match status" value="1"/>
</dbReference>
<dbReference type="EMBL" id="LLYZ01000002">
    <property type="protein sequence ID" value="KQK27076.1"/>
    <property type="molecule type" value="Genomic_DNA"/>
</dbReference>
<dbReference type="PANTHER" id="PTHR39430">
    <property type="entry name" value="MEMBRANE-ASSOCIATED PROTEASE-RELATED"/>
    <property type="match status" value="1"/>
</dbReference>
<feature type="transmembrane region" description="Helical" evidence="1">
    <location>
        <begin position="39"/>
        <end position="56"/>
    </location>
</feature>
<dbReference type="InterPro" id="IPR003675">
    <property type="entry name" value="Rce1/LyrA-like_dom"/>
</dbReference>
<feature type="transmembrane region" description="Helical" evidence="1">
    <location>
        <begin position="238"/>
        <end position="258"/>
    </location>
</feature>
<organism evidence="3 4">
    <name type="scientific">Chryseobacterium aquaticum</name>
    <dbReference type="NCBI Taxonomy" id="452084"/>
    <lineage>
        <taxon>Bacteria</taxon>
        <taxon>Pseudomonadati</taxon>
        <taxon>Bacteroidota</taxon>
        <taxon>Flavobacteriia</taxon>
        <taxon>Flavobacteriales</taxon>
        <taxon>Weeksellaceae</taxon>
        <taxon>Chryseobacterium group</taxon>
        <taxon>Chryseobacterium</taxon>
    </lineage>
</organism>
<name>A0A0Q3KRU1_9FLAO</name>
<evidence type="ECO:0000259" key="2">
    <source>
        <dbReference type="Pfam" id="PF02517"/>
    </source>
</evidence>
<dbReference type="STRING" id="452084.AR438_02375"/>
<dbReference type="AlphaFoldDB" id="A0A0Q3KRU1"/>
<dbReference type="GO" id="GO:0080120">
    <property type="term" value="P:CAAX-box protein maturation"/>
    <property type="evidence" value="ECO:0007669"/>
    <property type="project" value="UniProtKB-ARBA"/>
</dbReference>
<keyword evidence="1" id="KW-0472">Membrane</keyword>
<keyword evidence="1" id="KW-0812">Transmembrane</keyword>
<sequence length="265" mass="30698">MNKIIPLFLKIFFLQFIISIPFFFIAFKDFPKKAFTVNLWISTFFPELICGIYFLYKLNLIKAFRANLLSKFWSFKNLKIISIGIFIPTAISLILNYFNLINTNLIKDIDYLEIVIFFFLLLLSAFMEEIFFRFIPYNILKNELSLKNVLLTSLIFSCFHLFNPNFNIIGLINIFVAGVFLSLIYLKTNSIIISTIVHFLWNFLIGCIYGSNISGLKIYSISNYSFISNNKILTGVDFGFEGSIITTLMFSIFSLVLIKPATFSK</sequence>
<reference evidence="3 4" key="1">
    <citation type="submission" date="2015-10" db="EMBL/GenBank/DDBJ databases">
        <title>Chryseobacterium aquaticum genome.</title>
        <authorList>
            <person name="Newman J.D."/>
            <person name="Ferguson M.B."/>
            <person name="Miller J.R."/>
        </authorList>
    </citation>
    <scope>NUCLEOTIDE SEQUENCE [LARGE SCALE GENOMIC DNA]</scope>
    <source>
        <strain evidence="3 4">KCTC 12483</strain>
    </source>
</reference>
<feature type="transmembrane region" description="Helical" evidence="1">
    <location>
        <begin position="198"/>
        <end position="218"/>
    </location>
</feature>
<protein>
    <recommendedName>
        <fullName evidence="2">CAAX prenyl protease 2/Lysostaphin resistance protein A-like domain-containing protein</fullName>
    </recommendedName>
</protein>
<dbReference type="Proteomes" id="UP000051682">
    <property type="component" value="Unassembled WGS sequence"/>
</dbReference>
<evidence type="ECO:0000313" key="3">
    <source>
        <dbReference type="EMBL" id="KQK27076.1"/>
    </source>
</evidence>
<feature type="transmembrane region" description="Helical" evidence="1">
    <location>
        <begin position="7"/>
        <end position="27"/>
    </location>
</feature>
<feature type="transmembrane region" description="Helical" evidence="1">
    <location>
        <begin position="168"/>
        <end position="186"/>
    </location>
</feature>
<accession>A0A0Q3KRU1</accession>
<feature type="transmembrane region" description="Helical" evidence="1">
    <location>
        <begin position="77"/>
        <end position="99"/>
    </location>
</feature>
<dbReference type="GO" id="GO:0004175">
    <property type="term" value="F:endopeptidase activity"/>
    <property type="evidence" value="ECO:0007669"/>
    <property type="project" value="UniProtKB-ARBA"/>
</dbReference>
<gene>
    <name evidence="3" type="ORF">AR438_02375</name>
</gene>
<keyword evidence="4" id="KW-1185">Reference proteome</keyword>
<dbReference type="PANTHER" id="PTHR39430:SF1">
    <property type="entry name" value="PROTEASE"/>
    <property type="match status" value="1"/>
</dbReference>